<keyword evidence="4" id="KW-0028">Amino-acid biosynthesis</keyword>
<evidence type="ECO:0000259" key="7">
    <source>
        <dbReference type="Pfam" id="PF03807"/>
    </source>
</evidence>
<dbReference type="PATRIC" id="fig|44574.3.peg.1536"/>
<comment type="catalytic activity">
    <reaction evidence="4">
        <text>L-proline + NADP(+) = (S)-1-pyrroline-5-carboxylate + NADPH + 2 H(+)</text>
        <dbReference type="Rhea" id="RHEA:14109"/>
        <dbReference type="ChEBI" id="CHEBI:15378"/>
        <dbReference type="ChEBI" id="CHEBI:17388"/>
        <dbReference type="ChEBI" id="CHEBI:57783"/>
        <dbReference type="ChEBI" id="CHEBI:58349"/>
        <dbReference type="ChEBI" id="CHEBI:60039"/>
        <dbReference type="EC" id="1.5.1.2"/>
    </reaction>
</comment>
<reference evidence="9 11" key="2">
    <citation type="journal article" date="2016" name="Genome Announc.">
        <title>Genome Sequence of Nitrosomonas communis Strain Nm2, a Mesophilic Ammonia-Oxidizing Bacterium Isolated from Mediterranean Soil.</title>
        <authorList>
            <person name="Kozlowski J.A."/>
            <person name="Kits K.D."/>
            <person name="Stein L.Y."/>
        </authorList>
    </citation>
    <scope>NUCLEOTIDE SEQUENCE [LARGE SCALE GENOMIC DNA]</scope>
    <source>
        <strain evidence="9 11">Nm2</strain>
    </source>
</reference>
<dbReference type="HAMAP" id="MF_01925">
    <property type="entry name" value="P5C_reductase"/>
    <property type="match status" value="1"/>
</dbReference>
<gene>
    <name evidence="4" type="primary">proC</name>
    <name evidence="9" type="ORF">AAW31_06415</name>
    <name evidence="10" type="ORF">BCL69_100661</name>
</gene>
<evidence type="ECO:0000313" key="9">
    <source>
        <dbReference type="EMBL" id="AKH37534.1"/>
    </source>
</evidence>
<sequence length="270" mass="29015">MNITFVGGGNMASALIGGLLQQDYPGAQIHVVEINAENREKIKHQFGVTTGTELRAGIIDRDVIILAVKPQQLFTVAKQLAPLLAGQLVISIAAGIRTSDLSRWLGSYDYIVRAMPNTPSLIRAGVTGLYALPTVINQQKENATSILNAVGLVLWVEQEALLDAVTAISGSGPAYVFYFMEAMLQVGVELGLSIEQARQLTLQTFLGAVQLAGQSEEDVGILRSRVTSKGGTTEQALLKMEQEDIKNAIVRAVHVAFKRAQQMGDELGSL</sequence>
<comment type="function">
    <text evidence="4">Catalyzes the reduction of 1-pyrroline-5-carboxylate (PCA) to L-proline.</text>
</comment>
<dbReference type="Pfam" id="PF14748">
    <property type="entry name" value="P5CR_dimer"/>
    <property type="match status" value="1"/>
</dbReference>
<keyword evidence="4" id="KW-0963">Cytoplasm</keyword>
<dbReference type="EMBL" id="VNHT01000006">
    <property type="protein sequence ID" value="TYP92376.1"/>
    <property type="molecule type" value="Genomic_DNA"/>
</dbReference>
<reference evidence="10 12" key="3">
    <citation type="submission" date="2019-07" db="EMBL/GenBank/DDBJ databases">
        <title>Active sludge and wastewater microbial communities from Klosterneuburg, Austria.</title>
        <authorList>
            <person name="Wagner M."/>
        </authorList>
    </citation>
    <scope>NUCLEOTIDE SEQUENCE [LARGE SCALE GENOMIC DNA]</scope>
    <source>
        <strain evidence="10 12">Nm2</strain>
    </source>
</reference>
<feature type="domain" description="Pyrroline-5-carboxylate reductase dimerisation" evidence="8">
    <location>
        <begin position="159"/>
        <end position="263"/>
    </location>
</feature>
<accession>A0A0F7KFB3</accession>
<keyword evidence="3 4" id="KW-0560">Oxidoreductase</keyword>
<keyword evidence="11" id="KW-1185">Reference proteome</keyword>
<dbReference type="FunFam" id="1.10.3730.10:FF:000001">
    <property type="entry name" value="Pyrroline-5-carboxylate reductase"/>
    <property type="match status" value="1"/>
</dbReference>
<keyword evidence="2 4" id="KW-0521">NADP</keyword>
<dbReference type="InterPro" id="IPR029036">
    <property type="entry name" value="P5CR_dimer"/>
</dbReference>
<dbReference type="GO" id="GO:0005737">
    <property type="term" value="C:cytoplasm"/>
    <property type="evidence" value="ECO:0007669"/>
    <property type="project" value="UniProtKB-SubCell"/>
</dbReference>
<evidence type="ECO:0000256" key="5">
    <source>
        <dbReference type="NCBIfam" id="TIGR00112"/>
    </source>
</evidence>
<dbReference type="InterPro" id="IPR008927">
    <property type="entry name" value="6-PGluconate_DH-like_C_sf"/>
</dbReference>
<dbReference type="EMBL" id="CP011451">
    <property type="protein sequence ID" value="AKH37534.1"/>
    <property type="molecule type" value="Genomic_DNA"/>
</dbReference>
<evidence type="ECO:0000256" key="1">
    <source>
        <dbReference type="ARBA" id="ARBA00005525"/>
    </source>
</evidence>
<protein>
    <recommendedName>
        <fullName evidence="4 5">Pyrroline-5-carboxylate reductase</fullName>
        <shortName evidence="4">P5C reductase</shortName>
        <shortName evidence="4">P5CR</shortName>
        <ecNumber evidence="4 5">1.5.1.2</ecNumber>
    </recommendedName>
    <alternativeName>
        <fullName evidence="4">PCA reductase</fullName>
    </alternativeName>
</protein>
<dbReference type="Proteomes" id="UP000034156">
    <property type="component" value="Chromosome"/>
</dbReference>
<proteinExistence type="inferred from homology"/>
<dbReference type="RefSeq" id="WP_046849615.1">
    <property type="nucleotide sequence ID" value="NZ_CP011451.1"/>
</dbReference>
<dbReference type="Proteomes" id="UP000324176">
    <property type="component" value="Unassembled WGS sequence"/>
</dbReference>
<dbReference type="SUPFAM" id="SSF51735">
    <property type="entry name" value="NAD(P)-binding Rossmann-fold domains"/>
    <property type="match status" value="1"/>
</dbReference>
<evidence type="ECO:0000313" key="12">
    <source>
        <dbReference type="Proteomes" id="UP000324176"/>
    </source>
</evidence>
<evidence type="ECO:0000256" key="2">
    <source>
        <dbReference type="ARBA" id="ARBA00022857"/>
    </source>
</evidence>
<evidence type="ECO:0000313" key="11">
    <source>
        <dbReference type="Proteomes" id="UP000034156"/>
    </source>
</evidence>
<evidence type="ECO:0000256" key="4">
    <source>
        <dbReference type="HAMAP-Rule" id="MF_01925"/>
    </source>
</evidence>
<evidence type="ECO:0000313" key="10">
    <source>
        <dbReference type="EMBL" id="TYP92376.1"/>
    </source>
</evidence>
<dbReference type="Gene3D" id="1.10.3730.10">
    <property type="entry name" value="ProC C-terminal domain-like"/>
    <property type="match status" value="1"/>
</dbReference>
<dbReference type="InterPro" id="IPR036291">
    <property type="entry name" value="NAD(P)-bd_dom_sf"/>
</dbReference>
<evidence type="ECO:0000256" key="6">
    <source>
        <dbReference type="PIRSR" id="PIRSR000193-1"/>
    </source>
</evidence>
<name>A0A0F7KFB3_9PROT</name>
<dbReference type="GO" id="GO:0055129">
    <property type="term" value="P:L-proline biosynthetic process"/>
    <property type="evidence" value="ECO:0007669"/>
    <property type="project" value="UniProtKB-UniRule"/>
</dbReference>
<comment type="catalytic activity">
    <reaction evidence="4">
        <text>L-proline + NAD(+) = (S)-1-pyrroline-5-carboxylate + NADH + 2 H(+)</text>
        <dbReference type="Rhea" id="RHEA:14105"/>
        <dbReference type="ChEBI" id="CHEBI:15378"/>
        <dbReference type="ChEBI" id="CHEBI:17388"/>
        <dbReference type="ChEBI" id="CHEBI:57540"/>
        <dbReference type="ChEBI" id="CHEBI:57945"/>
        <dbReference type="ChEBI" id="CHEBI:60039"/>
        <dbReference type="EC" id="1.5.1.2"/>
    </reaction>
</comment>
<feature type="binding site" evidence="6">
    <location>
        <begin position="67"/>
        <end position="70"/>
    </location>
    <ligand>
        <name>NADP(+)</name>
        <dbReference type="ChEBI" id="CHEBI:58349"/>
    </ligand>
</feature>
<dbReference type="UniPathway" id="UPA00098">
    <property type="reaction ID" value="UER00361"/>
</dbReference>
<dbReference type="EC" id="1.5.1.2" evidence="4 5"/>
<dbReference type="Gene3D" id="3.40.50.720">
    <property type="entry name" value="NAD(P)-binding Rossmann-like Domain"/>
    <property type="match status" value="1"/>
</dbReference>
<evidence type="ECO:0000259" key="8">
    <source>
        <dbReference type="Pfam" id="PF14748"/>
    </source>
</evidence>
<reference evidence="11" key="1">
    <citation type="submission" date="2015-05" db="EMBL/GenBank/DDBJ databases">
        <title>Draft genome of Nitrosomonas communis strain Nm2.</title>
        <authorList>
            <person name="Kozlowski J.A."/>
            <person name="Kits K.D."/>
            <person name="Stein L.Y."/>
        </authorList>
    </citation>
    <scope>NUCLEOTIDE SEQUENCE [LARGE SCALE GENOMIC DNA]</scope>
    <source>
        <strain evidence="11">Nm2</strain>
    </source>
</reference>
<dbReference type="SUPFAM" id="SSF48179">
    <property type="entry name" value="6-phosphogluconate dehydrogenase C-terminal domain-like"/>
    <property type="match status" value="1"/>
</dbReference>
<comment type="subcellular location">
    <subcellularLocation>
        <location evidence="4">Cytoplasm</location>
    </subcellularLocation>
</comment>
<dbReference type="PIRSF" id="PIRSF000193">
    <property type="entry name" value="Pyrrol-5-carb_rd"/>
    <property type="match status" value="1"/>
</dbReference>
<comment type="similarity">
    <text evidence="1 4">Belongs to the pyrroline-5-carboxylate reductase family.</text>
</comment>
<dbReference type="PANTHER" id="PTHR11645">
    <property type="entry name" value="PYRROLINE-5-CARBOXYLATE REDUCTASE"/>
    <property type="match status" value="1"/>
</dbReference>
<evidence type="ECO:0000256" key="3">
    <source>
        <dbReference type="ARBA" id="ARBA00023002"/>
    </source>
</evidence>
<keyword evidence="4" id="KW-0641">Proline biosynthesis</keyword>
<dbReference type="InterPro" id="IPR028939">
    <property type="entry name" value="P5C_Rdtase_cat_N"/>
</dbReference>
<dbReference type="AlphaFoldDB" id="A0A0F7KFB3"/>
<dbReference type="GO" id="GO:0004735">
    <property type="term" value="F:pyrroline-5-carboxylate reductase activity"/>
    <property type="evidence" value="ECO:0007669"/>
    <property type="project" value="UniProtKB-UniRule"/>
</dbReference>
<dbReference type="OrthoDB" id="9805754at2"/>
<dbReference type="Pfam" id="PF03807">
    <property type="entry name" value="F420_oxidored"/>
    <property type="match status" value="1"/>
</dbReference>
<organism evidence="9 11">
    <name type="scientific">Nitrosomonas communis</name>
    <dbReference type="NCBI Taxonomy" id="44574"/>
    <lineage>
        <taxon>Bacteria</taxon>
        <taxon>Pseudomonadati</taxon>
        <taxon>Pseudomonadota</taxon>
        <taxon>Betaproteobacteria</taxon>
        <taxon>Nitrosomonadales</taxon>
        <taxon>Nitrosomonadaceae</taxon>
        <taxon>Nitrosomonas</taxon>
    </lineage>
</organism>
<feature type="domain" description="Pyrroline-5-carboxylate reductase catalytic N-terminal" evidence="7">
    <location>
        <begin position="3"/>
        <end position="95"/>
    </location>
</feature>
<comment type="pathway">
    <text evidence="4">Amino-acid biosynthesis; L-proline biosynthesis; L-proline from L-glutamate 5-semialdehyde: step 1/1.</text>
</comment>
<dbReference type="PANTHER" id="PTHR11645:SF0">
    <property type="entry name" value="PYRROLINE-5-CARBOXYLATE REDUCTASE 3"/>
    <property type="match status" value="1"/>
</dbReference>
<dbReference type="InterPro" id="IPR000304">
    <property type="entry name" value="Pyrroline-COOH_reductase"/>
</dbReference>
<dbReference type="NCBIfam" id="TIGR00112">
    <property type="entry name" value="proC"/>
    <property type="match status" value="1"/>
</dbReference>
<dbReference type="KEGG" id="nco:AAW31_06415"/>